<dbReference type="EMBL" id="GBRH01283178">
    <property type="protein sequence ID" value="JAD14717.1"/>
    <property type="molecule type" value="Transcribed_RNA"/>
</dbReference>
<name>A0A0A8XSM2_ARUDO</name>
<evidence type="ECO:0000313" key="1">
    <source>
        <dbReference type="EMBL" id="JAD14717.1"/>
    </source>
</evidence>
<reference evidence="1" key="2">
    <citation type="journal article" date="2015" name="Data Brief">
        <title>Shoot transcriptome of the giant reed, Arundo donax.</title>
        <authorList>
            <person name="Barrero R.A."/>
            <person name="Guerrero F.D."/>
            <person name="Moolhuijzen P."/>
            <person name="Goolsby J.A."/>
            <person name="Tidwell J."/>
            <person name="Bellgard S.E."/>
            <person name="Bellgard M.I."/>
        </authorList>
    </citation>
    <scope>NUCLEOTIDE SEQUENCE</scope>
    <source>
        <tissue evidence="1">Shoot tissue taken approximately 20 cm above the soil surface</tissue>
    </source>
</reference>
<proteinExistence type="predicted"/>
<accession>A0A0A8XSM2</accession>
<dbReference type="AlphaFoldDB" id="A0A0A8XSM2"/>
<reference evidence="1" key="1">
    <citation type="submission" date="2014-09" db="EMBL/GenBank/DDBJ databases">
        <authorList>
            <person name="Magalhaes I.L.F."/>
            <person name="Oliveira U."/>
            <person name="Santos F.R."/>
            <person name="Vidigal T.H.D.A."/>
            <person name="Brescovit A.D."/>
            <person name="Santos A.J."/>
        </authorList>
    </citation>
    <scope>NUCLEOTIDE SEQUENCE</scope>
    <source>
        <tissue evidence="1">Shoot tissue taken approximately 20 cm above the soil surface</tissue>
    </source>
</reference>
<sequence length="75" mass="8662">MCSMGFLPLFLLQPKMLPFSFFLLKFDSLSASYSKMICSRVHITLGILKEHIYISKSSNPFAGIYYEGWMQDEGR</sequence>
<protein>
    <submittedName>
        <fullName evidence="1">Uncharacterized protein</fullName>
    </submittedName>
</protein>
<organism evidence="1">
    <name type="scientific">Arundo donax</name>
    <name type="common">Giant reed</name>
    <name type="synonym">Donax arundinaceus</name>
    <dbReference type="NCBI Taxonomy" id="35708"/>
    <lineage>
        <taxon>Eukaryota</taxon>
        <taxon>Viridiplantae</taxon>
        <taxon>Streptophyta</taxon>
        <taxon>Embryophyta</taxon>
        <taxon>Tracheophyta</taxon>
        <taxon>Spermatophyta</taxon>
        <taxon>Magnoliopsida</taxon>
        <taxon>Liliopsida</taxon>
        <taxon>Poales</taxon>
        <taxon>Poaceae</taxon>
        <taxon>PACMAD clade</taxon>
        <taxon>Arundinoideae</taxon>
        <taxon>Arundineae</taxon>
        <taxon>Arundo</taxon>
    </lineage>
</organism>